<sequence length="65" mass="7155">MGPSPTYTVQDVDHVTLAMHRLTSDHMAPAILQSLHSTDVNHLALTNTSVDVRPYGSRHTSVFAR</sequence>
<protein>
    <submittedName>
        <fullName evidence="1">Uncharacterized protein</fullName>
    </submittedName>
</protein>
<accession>A0A9D4E4F5</accession>
<dbReference type="Proteomes" id="UP000828390">
    <property type="component" value="Unassembled WGS sequence"/>
</dbReference>
<reference evidence="1" key="2">
    <citation type="submission" date="2020-11" db="EMBL/GenBank/DDBJ databases">
        <authorList>
            <person name="McCartney M.A."/>
            <person name="Auch B."/>
            <person name="Kono T."/>
            <person name="Mallez S."/>
            <person name="Becker A."/>
            <person name="Gohl D.M."/>
            <person name="Silverstein K.A.T."/>
            <person name="Koren S."/>
            <person name="Bechman K.B."/>
            <person name="Herman A."/>
            <person name="Abrahante J.E."/>
            <person name="Garbe J."/>
        </authorList>
    </citation>
    <scope>NUCLEOTIDE SEQUENCE</scope>
    <source>
        <strain evidence="1">Duluth1</strain>
        <tissue evidence="1">Whole animal</tissue>
    </source>
</reference>
<evidence type="ECO:0000313" key="2">
    <source>
        <dbReference type="Proteomes" id="UP000828390"/>
    </source>
</evidence>
<gene>
    <name evidence="1" type="ORF">DPMN_174329</name>
</gene>
<evidence type="ECO:0000313" key="1">
    <source>
        <dbReference type="EMBL" id="KAH3772981.1"/>
    </source>
</evidence>
<keyword evidence="2" id="KW-1185">Reference proteome</keyword>
<dbReference type="AlphaFoldDB" id="A0A9D4E4F5"/>
<proteinExistence type="predicted"/>
<name>A0A9D4E4F5_DREPO</name>
<reference evidence="1" key="1">
    <citation type="journal article" date="2019" name="bioRxiv">
        <title>The Genome of the Zebra Mussel, Dreissena polymorpha: A Resource for Invasive Species Research.</title>
        <authorList>
            <person name="McCartney M.A."/>
            <person name="Auch B."/>
            <person name="Kono T."/>
            <person name="Mallez S."/>
            <person name="Zhang Y."/>
            <person name="Obille A."/>
            <person name="Becker A."/>
            <person name="Abrahante J.E."/>
            <person name="Garbe J."/>
            <person name="Badalamenti J.P."/>
            <person name="Herman A."/>
            <person name="Mangelson H."/>
            <person name="Liachko I."/>
            <person name="Sullivan S."/>
            <person name="Sone E.D."/>
            <person name="Koren S."/>
            <person name="Silverstein K.A.T."/>
            <person name="Beckman K.B."/>
            <person name="Gohl D.M."/>
        </authorList>
    </citation>
    <scope>NUCLEOTIDE SEQUENCE</scope>
    <source>
        <strain evidence="1">Duluth1</strain>
        <tissue evidence="1">Whole animal</tissue>
    </source>
</reference>
<dbReference type="EMBL" id="JAIWYP010000009">
    <property type="protein sequence ID" value="KAH3772981.1"/>
    <property type="molecule type" value="Genomic_DNA"/>
</dbReference>
<comment type="caution">
    <text evidence="1">The sequence shown here is derived from an EMBL/GenBank/DDBJ whole genome shotgun (WGS) entry which is preliminary data.</text>
</comment>
<organism evidence="1 2">
    <name type="scientific">Dreissena polymorpha</name>
    <name type="common">Zebra mussel</name>
    <name type="synonym">Mytilus polymorpha</name>
    <dbReference type="NCBI Taxonomy" id="45954"/>
    <lineage>
        <taxon>Eukaryota</taxon>
        <taxon>Metazoa</taxon>
        <taxon>Spiralia</taxon>
        <taxon>Lophotrochozoa</taxon>
        <taxon>Mollusca</taxon>
        <taxon>Bivalvia</taxon>
        <taxon>Autobranchia</taxon>
        <taxon>Heteroconchia</taxon>
        <taxon>Euheterodonta</taxon>
        <taxon>Imparidentia</taxon>
        <taxon>Neoheterodontei</taxon>
        <taxon>Myida</taxon>
        <taxon>Dreissenoidea</taxon>
        <taxon>Dreissenidae</taxon>
        <taxon>Dreissena</taxon>
    </lineage>
</organism>